<organism evidence="3 4">
    <name type="scientific">Parapedobacter luteus</name>
    <dbReference type="NCBI Taxonomy" id="623280"/>
    <lineage>
        <taxon>Bacteria</taxon>
        <taxon>Pseudomonadati</taxon>
        <taxon>Bacteroidota</taxon>
        <taxon>Sphingobacteriia</taxon>
        <taxon>Sphingobacteriales</taxon>
        <taxon>Sphingobacteriaceae</taxon>
        <taxon>Parapedobacter</taxon>
    </lineage>
</organism>
<feature type="transmembrane region" description="Helical" evidence="1">
    <location>
        <begin position="36"/>
        <end position="57"/>
    </location>
</feature>
<dbReference type="Pfam" id="PF06580">
    <property type="entry name" value="His_kinase"/>
    <property type="match status" value="1"/>
</dbReference>
<reference evidence="3" key="1">
    <citation type="submission" date="2017-02" db="EMBL/GenBank/DDBJ databases">
        <authorList>
            <person name="Peterson S.W."/>
        </authorList>
    </citation>
    <scope>NUCLEOTIDE SEQUENCE [LARGE SCALE GENOMIC DNA]</scope>
    <source>
        <strain evidence="3">DSM 22899</strain>
    </source>
</reference>
<protein>
    <submittedName>
        <fullName evidence="3">Histidine kinase</fullName>
    </submittedName>
</protein>
<dbReference type="GO" id="GO:0016020">
    <property type="term" value="C:membrane"/>
    <property type="evidence" value="ECO:0007669"/>
    <property type="project" value="InterPro"/>
</dbReference>
<keyword evidence="1" id="KW-0812">Transmembrane</keyword>
<evidence type="ECO:0000256" key="1">
    <source>
        <dbReference type="SAM" id="Phobius"/>
    </source>
</evidence>
<dbReference type="EMBL" id="FUYS01000014">
    <property type="protein sequence ID" value="SKB92803.1"/>
    <property type="molecule type" value="Genomic_DNA"/>
</dbReference>
<keyword evidence="4" id="KW-1185">Reference proteome</keyword>
<feature type="transmembrane region" description="Helical" evidence="1">
    <location>
        <begin position="232"/>
        <end position="255"/>
    </location>
</feature>
<feature type="transmembrane region" description="Helical" evidence="1">
    <location>
        <begin position="7"/>
        <end position="24"/>
    </location>
</feature>
<dbReference type="InterPro" id="IPR010559">
    <property type="entry name" value="Sig_transdc_His_kin_internal"/>
</dbReference>
<evidence type="ECO:0000313" key="3">
    <source>
        <dbReference type="EMBL" id="SKB92803.1"/>
    </source>
</evidence>
<keyword evidence="3" id="KW-0808">Transferase</keyword>
<feature type="transmembrane region" description="Helical" evidence="1">
    <location>
        <begin position="69"/>
        <end position="91"/>
    </location>
</feature>
<dbReference type="AlphaFoldDB" id="A0A1T5F9E8"/>
<evidence type="ECO:0000313" key="4">
    <source>
        <dbReference type="Proteomes" id="UP000190541"/>
    </source>
</evidence>
<keyword evidence="1" id="KW-0472">Membrane</keyword>
<evidence type="ECO:0000259" key="2">
    <source>
        <dbReference type="Pfam" id="PF06580"/>
    </source>
</evidence>
<feature type="domain" description="Signal transduction histidine kinase internal region" evidence="2">
    <location>
        <begin position="277"/>
        <end position="353"/>
    </location>
</feature>
<dbReference type="Gene3D" id="3.30.565.10">
    <property type="entry name" value="Histidine kinase-like ATPase, C-terminal domain"/>
    <property type="match status" value="1"/>
</dbReference>
<feature type="transmembrane region" description="Helical" evidence="1">
    <location>
        <begin position="111"/>
        <end position="127"/>
    </location>
</feature>
<feature type="transmembrane region" description="Helical" evidence="1">
    <location>
        <begin position="148"/>
        <end position="167"/>
    </location>
</feature>
<feature type="transmembrane region" description="Helical" evidence="1">
    <location>
        <begin position="205"/>
        <end position="226"/>
    </location>
</feature>
<name>A0A1T5F9E8_9SPHI</name>
<dbReference type="SUPFAM" id="SSF55874">
    <property type="entry name" value="ATPase domain of HSP90 chaperone/DNA topoisomerase II/histidine kinase"/>
    <property type="match status" value="1"/>
</dbReference>
<dbReference type="InterPro" id="IPR036890">
    <property type="entry name" value="HATPase_C_sf"/>
</dbReference>
<accession>A0A1T5F9E8</accession>
<keyword evidence="1" id="KW-1133">Transmembrane helix</keyword>
<dbReference type="InterPro" id="IPR050640">
    <property type="entry name" value="Bact_2-comp_sensor_kinase"/>
</dbReference>
<gene>
    <name evidence="3" type="ORF">SAMN05660226_03851</name>
</gene>
<feature type="transmembrane region" description="Helical" evidence="1">
    <location>
        <begin position="173"/>
        <end position="193"/>
    </location>
</feature>
<dbReference type="GO" id="GO:0000155">
    <property type="term" value="F:phosphorelay sensor kinase activity"/>
    <property type="evidence" value="ECO:0007669"/>
    <property type="project" value="InterPro"/>
</dbReference>
<keyword evidence="3" id="KW-0418">Kinase</keyword>
<sequence>MNWHRIEFIIATAIYLFSLIFIYSNSIDHWGERYVASYMGCATVIYGVFALFTQWIWPCYFRKRKIELGAVLTLLLFFFSWIGLSVCVWIRHYAVYQSTAFWPHLTRGESLAVSLLLFLSLFAYEGLRHSIVLVRTSGRGLSKRIIQESLVVLGGGIAIFLFLLSLAESLAALWLSAVPYAYTIYALNIYWLLPLREKRHHSLVLYLAIAIGLSFVIFIPFGIFFLNVSRAAGAVFFFEWICIILIVIPLANLVYRRQKERIAQLVNLQLELGQTSADLSFLRSQINPHFLFNILNTLYGTALQEKADRTASSIQKLGDMMRFMLHENNQDKILLSREVEYLRNYIDLQLLRTATSPGITVEHTIHDALSNTYIAPMLLIPFVENAFKHGISLQEKSWIKISLYEADGRLFFDVHNSIHRKPDSDPERRHSGIGLENVKQRLAMLYPGRHDLVIRETTQEFFIHLTVIC</sequence>
<dbReference type="PANTHER" id="PTHR34220:SF7">
    <property type="entry name" value="SENSOR HISTIDINE KINASE YPDA"/>
    <property type="match status" value="1"/>
</dbReference>
<dbReference type="RefSeq" id="WP_079718474.1">
    <property type="nucleotide sequence ID" value="NZ_FUYS01000014.1"/>
</dbReference>
<proteinExistence type="predicted"/>
<dbReference type="OrthoDB" id="9792992at2"/>
<dbReference type="STRING" id="623280.SAMN05660226_03851"/>
<dbReference type="PANTHER" id="PTHR34220">
    <property type="entry name" value="SENSOR HISTIDINE KINASE YPDA"/>
    <property type="match status" value="1"/>
</dbReference>
<dbReference type="Proteomes" id="UP000190541">
    <property type="component" value="Unassembled WGS sequence"/>
</dbReference>